<dbReference type="EMBL" id="JXNT01000002">
    <property type="protein sequence ID" value="ODM21529.1"/>
    <property type="molecule type" value="Genomic_DNA"/>
</dbReference>
<evidence type="ECO:0000256" key="6">
    <source>
        <dbReference type="PIRSR" id="PIRSR602401-1"/>
    </source>
</evidence>
<gene>
    <name evidence="9" type="ORF">SI65_02373</name>
</gene>
<dbReference type="GO" id="GO:0016705">
    <property type="term" value="F:oxidoreductase activity, acting on paired donors, with incorporation or reduction of molecular oxygen"/>
    <property type="evidence" value="ECO:0007669"/>
    <property type="project" value="InterPro"/>
</dbReference>
<dbReference type="VEuPathDB" id="FungiDB:SI65_02373"/>
<keyword evidence="3 6" id="KW-0479">Metal-binding</keyword>
<reference evidence="9 10" key="1">
    <citation type="journal article" date="2016" name="BMC Genomics">
        <title>Comparative genomic and transcriptomic analyses of the Fuzhuan brick tea-fermentation fungus Aspergillus cristatus.</title>
        <authorList>
            <person name="Ge Y."/>
            <person name="Wang Y."/>
            <person name="Liu Y."/>
            <person name="Tan Y."/>
            <person name="Ren X."/>
            <person name="Zhang X."/>
            <person name="Hyde K.D."/>
            <person name="Liu Y."/>
            <person name="Liu Z."/>
        </authorList>
    </citation>
    <scope>NUCLEOTIDE SEQUENCE [LARGE SCALE GENOMIC DNA]</scope>
    <source>
        <strain evidence="9 10">GZAAS20.1005</strain>
    </source>
</reference>
<dbReference type="STRING" id="573508.A0A1E3BKQ9"/>
<protein>
    <recommendedName>
        <fullName evidence="11">Benzoate 4-monooxygenase</fullName>
    </recommendedName>
</protein>
<dbReference type="InterPro" id="IPR017972">
    <property type="entry name" value="Cyt_P450_CS"/>
</dbReference>
<dbReference type="PROSITE" id="PS00086">
    <property type="entry name" value="CYTOCHROME_P450"/>
    <property type="match status" value="1"/>
</dbReference>
<dbReference type="GO" id="GO:0005506">
    <property type="term" value="F:iron ion binding"/>
    <property type="evidence" value="ECO:0007669"/>
    <property type="project" value="InterPro"/>
</dbReference>
<keyword evidence="5 6" id="KW-0408">Iron</keyword>
<sequence>MLGLIVFSGAALAVILYILVFPVVYYFYDPKGLRKYANFSPLSGLTDLRHCYLSACGYRSKGIYEAHKQTEAPILRTGPNALSFGDVRAIHDIYGHGTKCTKDMNYTILGGSHTQLFDVVDKADHSQKRKRLSAAFAIKNLERWEFKVARTTQRLLNAMDVHCTKSLQPGQIVPDPTDVTLDFGEWVYFLTIEAINSIALSSGMDLMDKGSDIVTAQKADGTLYQARYRGAQNHSALAGAVFVWDYKHYPVLAKLSKLIPKWRDVWQKGEPWGDVVYHQAATRLQRYLAGEKLDDFFSSLMEDKRGNPNNLEWGEIIAEVGAIINAGADTTSIALTNVVEILLHNPQHLHTLRQEIDGVLDEDEVIAPYDKVKNLPFLRACLDEGLRISPPTSAGLPRRTPPEGAQILGQWIPGDTSVSMTIYATHRNPEIFPDPEEYRPERWMDPEARKRMEPYFIPFSAGARACLGRNITYLEQMVVLASIVKRYEFALPSPDFRLERREAFNLLVGELPLKIWRRPAEV</sequence>
<dbReference type="GO" id="GO:0004497">
    <property type="term" value="F:monooxygenase activity"/>
    <property type="evidence" value="ECO:0007669"/>
    <property type="project" value="UniProtKB-KW"/>
</dbReference>
<dbReference type="PANTHER" id="PTHR24305:SF172">
    <property type="entry name" value="P450, PUTATIVE (EUROFUNG)-RELATED"/>
    <property type="match status" value="1"/>
</dbReference>
<keyword evidence="8" id="KW-1133">Transmembrane helix</keyword>
<accession>A0A1E3BKQ9</accession>
<name>A0A1E3BKQ9_ASPCR</name>
<evidence type="ECO:0000256" key="3">
    <source>
        <dbReference type="ARBA" id="ARBA00022723"/>
    </source>
</evidence>
<comment type="cofactor">
    <cofactor evidence="1 6">
        <name>heme</name>
        <dbReference type="ChEBI" id="CHEBI:30413"/>
    </cofactor>
</comment>
<evidence type="ECO:0000313" key="9">
    <source>
        <dbReference type="EMBL" id="ODM21529.1"/>
    </source>
</evidence>
<dbReference type="Pfam" id="PF00067">
    <property type="entry name" value="p450"/>
    <property type="match status" value="1"/>
</dbReference>
<dbReference type="PRINTS" id="PR00463">
    <property type="entry name" value="EP450I"/>
</dbReference>
<dbReference type="Proteomes" id="UP000094569">
    <property type="component" value="Unassembled WGS sequence"/>
</dbReference>
<feature type="transmembrane region" description="Helical" evidence="8">
    <location>
        <begin position="6"/>
        <end position="28"/>
    </location>
</feature>
<comment type="caution">
    <text evidence="9">The sequence shown here is derived from an EMBL/GenBank/DDBJ whole genome shotgun (WGS) entry which is preliminary data.</text>
</comment>
<dbReference type="AlphaFoldDB" id="A0A1E3BKQ9"/>
<dbReference type="GO" id="GO:0020037">
    <property type="term" value="F:heme binding"/>
    <property type="evidence" value="ECO:0007669"/>
    <property type="project" value="InterPro"/>
</dbReference>
<keyword evidence="8" id="KW-0812">Transmembrane</keyword>
<feature type="binding site" description="axial binding residue" evidence="6">
    <location>
        <position position="466"/>
    </location>
    <ligand>
        <name>heme</name>
        <dbReference type="ChEBI" id="CHEBI:30413"/>
    </ligand>
    <ligandPart>
        <name>Fe</name>
        <dbReference type="ChEBI" id="CHEBI:18248"/>
    </ligandPart>
</feature>
<evidence type="ECO:0000313" key="10">
    <source>
        <dbReference type="Proteomes" id="UP000094569"/>
    </source>
</evidence>
<dbReference type="InterPro" id="IPR036396">
    <property type="entry name" value="Cyt_P450_sf"/>
</dbReference>
<comment type="similarity">
    <text evidence="2 7">Belongs to the cytochrome P450 family.</text>
</comment>
<dbReference type="PRINTS" id="PR00385">
    <property type="entry name" value="P450"/>
</dbReference>
<dbReference type="CDD" id="cd11061">
    <property type="entry name" value="CYP67-like"/>
    <property type="match status" value="1"/>
</dbReference>
<dbReference type="InterPro" id="IPR001128">
    <property type="entry name" value="Cyt_P450"/>
</dbReference>
<evidence type="ECO:0000256" key="5">
    <source>
        <dbReference type="ARBA" id="ARBA00023004"/>
    </source>
</evidence>
<proteinExistence type="inferred from homology"/>
<keyword evidence="6 7" id="KW-0349">Heme</keyword>
<keyword evidence="7" id="KW-0503">Monooxygenase</keyword>
<evidence type="ECO:0000256" key="8">
    <source>
        <dbReference type="SAM" id="Phobius"/>
    </source>
</evidence>
<evidence type="ECO:0008006" key="11">
    <source>
        <dbReference type="Google" id="ProtNLM"/>
    </source>
</evidence>
<evidence type="ECO:0000256" key="2">
    <source>
        <dbReference type="ARBA" id="ARBA00010617"/>
    </source>
</evidence>
<dbReference type="InterPro" id="IPR050121">
    <property type="entry name" value="Cytochrome_P450_monoxygenase"/>
</dbReference>
<dbReference type="PANTHER" id="PTHR24305">
    <property type="entry name" value="CYTOCHROME P450"/>
    <property type="match status" value="1"/>
</dbReference>
<dbReference type="Gene3D" id="1.10.630.10">
    <property type="entry name" value="Cytochrome P450"/>
    <property type="match status" value="1"/>
</dbReference>
<keyword evidence="10" id="KW-1185">Reference proteome</keyword>
<evidence type="ECO:0000256" key="7">
    <source>
        <dbReference type="RuleBase" id="RU000461"/>
    </source>
</evidence>
<keyword evidence="4 7" id="KW-0560">Oxidoreductase</keyword>
<evidence type="ECO:0000256" key="1">
    <source>
        <dbReference type="ARBA" id="ARBA00001971"/>
    </source>
</evidence>
<dbReference type="InterPro" id="IPR002401">
    <property type="entry name" value="Cyt_P450_E_grp-I"/>
</dbReference>
<keyword evidence="8" id="KW-0472">Membrane</keyword>
<evidence type="ECO:0000256" key="4">
    <source>
        <dbReference type="ARBA" id="ARBA00023002"/>
    </source>
</evidence>
<dbReference type="OrthoDB" id="2789670at2759"/>
<dbReference type="SUPFAM" id="SSF48264">
    <property type="entry name" value="Cytochrome P450"/>
    <property type="match status" value="1"/>
</dbReference>
<organism evidence="9 10">
    <name type="scientific">Aspergillus cristatus</name>
    <name type="common">Chinese Fuzhuan brick tea-fermentation fungus</name>
    <name type="synonym">Eurotium cristatum</name>
    <dbReference type="NCBI Taxonomy" id="573508"/>
    <lineage>
        <taxon>Eukaryota</taxon>
        <taxon>Fungi</taxon>
        <taxon>Dikarya</taxon>
        <taxon>Ascomycota</taxon>
        <taxon>Pezizomycotina</taxon>
        <taxon>Eurotiomycetes</taxon>
        <taxon>Eurotiomycetidae</taxon>
        <taxon>Eurotiales</taxon>
        <taxon>Aspergillaceae</taxon>
        <taxon>Aspergillus</taxon>
        <taxon>Aspergillus subgen. Aspergillus</taxon>
    </lineage>
</organism>